<dbReference type="EMBL" id="RXGB01000904">
    <property type="protein sequence ID" value="TMX01220.1"/>
    <property type="molecule type" value="Genomic_DNA"/>
</dbReference>
<protein>
    <submittedName>
        <fullName evidence="2">Uncharacterized protein</fullName>
    </submittedName>
</protein>
<dbReference type="AlphaFoldDB" id="A0A6N2C8I3"/>
<evidence type="ECO:0000313" key="2">
    <source>
        <dbReference type="EMBL" id="TMX01220.1"/>
    </source>
</evidence>
<proteinExistence type="predicted"/>
<feature type="compositionally biased region" description="Basic and acidic residues" evidence="1">
    <location>
        <begin position="39"/>
        <end position="60"/>
    </location>
</feature>
<feature type="compositionally biased region" description="Basic and acidic residues" evidence="1">
    <location>
        <begin position="1"/>
        <end position="25"/>
    </location>
</feature>
<comment type="caution">
    <text evidence="2">The sequence shown here is derived from an EMBL/GenBank/DDBJ whole genome shotgun (WGS) entry which is preliminary data.</text>
</comment>
<sequence>MSKRGNETPRKSKRLNDEARSEEFHAPSFNILSLTQTPKEIEKKRKGKEKQTVDESEKRARERGKKRKGKQIEYSSDSESDFVEELIKSK</sequence>
<evidence type="ECO:0000256" key="1">
    <source>
        <dbReference type="SAM" id="MobiDB-lite"/>
    </source>
</evidence>
<organism evidence="2">
    <name type="scientific">Solanum chilense</name>
    <name type="common">Tomato</name>
    <name type="synonym">Lycopersicon chilense</name>
    <dbReference type="NCBI Taxonomy" id="4083"/>
    <lineage>
        <taxon>Eukaryota</taxon>
        <taxon>Viridiplantae</taxon>
        <taxon>Streptophyta</taxon>
        <taxon>Embryophyta</taxon>
        <taxon>Tracheophyta</taxon>
        <taxon>Spermatophyta</taxon>
        <taxon>Magnoliopsida</taxon>
        <taxon>eudicotyledons</taxon>
        <taxon>Gunneridae</taxon>
        <taxon>Pentapetalae</taxon>
        <taxon>asterids</taxon>
        <taxon>lamiids</taxon>
        <taxon>Solanales</taxon>
        <taxon>Solanaceae</taxon>
        <taxon>Solanoideae</taxon>
        <taxon>Solaneae</taxon>
        <taxon>Solanum</taxon>
        <taxon>Solanum subgen. Lycopersicon</taxon>
    </lineage>
</organism>
<feature type="region of interest" description="Disordered" evidence="1">
    <location>
        <begin position="1"/>
        <end position="90"/>
    </location>
</feature>
<reference evidence="2" key="1">
    <citation type="submission" date="2019-05" db="EMBL/GenBank/DDBJ databases">
        <title>The de novo reference genome and transcriptome assemblies of the wild tomato species Solanum chilense.</title>
        <authorList>
            <person name="Stam R."/>
            <person name="Nosenko T."/>
            <person name="Hoerger A.C."/>
            <person name="Stephan W."/>
            <person name="Seidel M.A."/>
            <person name="Kuhn J.M.M."/>
            <person name="Haberer G."/>
            <person name="Tellier A."/>
        </authorList>
    </citation>
    <scope>NUCLEOTIDE SEQUENCE</scope>
    <source>
        <tissue evidence="2">Mature leaves</tissue>
    </source>
</reference>
<accession>A0A6N2C8I3</accession>
<gene>
    <name evidence="2" type="ORF">EJD97_024889</name>
</gene>
<name>A0A6N2C8I3_SOLCI</name>